<evidence type="ECO:0000313" key="2">
    <source>
        <dbReference type="EMBL" id="CUK12023.1"/>
    </source>
</evidence>
<gene>
    <name evidence="2" type="ORF">PH7735_03650</name>
</gene>
<dbReference type="Proteomes" id="UP000051870">
    <property type="component" value="Unassembled WGS sequence"/>
</dbReference>
<dbReference type="EMBL" id="CYTW01000005">
    <property type="protein sequence ID" value="CUK12023.1"/>
    <property type="molecule type" value="Genomic_DNA"/>
</dbReference>
<keyword evidence="1" id="KW-0732">Signal</keyword>
<feature type="signal peptide" evidence="1">
    <location>
        <begin position="1"/>
        <end position="20"/>
    </location>
</feature>
<evidence type="ECO:0008006" key="4">
    <source>
        <dbReference type="Google" id="ProtNLM"/>
    </source>
</evidence>
<accession>A0A0P1IWR4</accession>
<dbReference type="SUPFAM" id="SSF56935">
    <property type="entry name" value="Porins"/>
    <property type="match status" value="1"/>
</dbReference>
<sequence>MKAIVWGSVLAIAVAGTAVAQDHDRGSEADKLADDPTKIVTKLGVRYTEYATVSGSIAFGPVSKVNASVSQEGEWSLGGSYLFRFGIVNAAASEKKLSNGTTQTQYSIGSYIPLSALIGATGKWQVFPMFGFNYTEGQNVETDVMLTDDPIAATTSKGGYVGLFALRPLNEDWTFKGAIVTSKGSGDYSGYSIGGGISYALSKRDSLGIFASYADNSYGEREFFGISYKREF</sequence>
<keyword evidence="3" id="KW-1185">Reference proteome</keyword>
<name>A0A0P1IWR4_9RHOB</name>
<protein>
    <recommendedName>
        <fullName evidence="4">Lipoprotein</fullName>
    </recommendedName>
</protein>
<feature type="chain" id="PRO_5006065691" description="Lipoprotein" evidence="1">
    <location>
        <begin position="21"/>
        <end position="232"/>
    </location>
</feature>
<dbReference type="GeneID" id="83882626"/>
<dbReference type="AlphaFoldDB" id="A0A0P1IWR4"/>
<evidence type="ECO:0000256" key="1">
    <source>
        <dbReference type="SAM" id="SignalP"/>
    </source>
</evidence>
<organism evidence="2 3">
    <name type="scientific">Shimia thalassica</name>
    <dbReference type="NCBI Taxonomy" id="1715693"/>
    <lineage>
        <taxon>Bacteria</taxon>
        <taxon>Pseudomonadati</taxon>
        <taxon>Pseudomonadota</taxon>
        <taxon>Alphaproteobacteria</taxon>
        <taxon>Rhodobacterales</taxon>
        <taxon>Roseobacteraceae</taxon>
    </lineage>
</organism>
<dbReference type="RefSeq" id="WP_058312808.1">
    <property type="nucleotide sequence ID" value="NZ_CYTW01000005.1"/>
</dbReference>
<proteinExistence type="predicted"/>
<reference evidence="3" key="1">
    <citation type="submission" date="2015-09" db="EMBL/GenBank/DDBJ databases">
        <authorList>
            <person name="Rodrigo-Torres Lidia"/>
            <person name="Arahal R.David."/>
        </authorList>
    </citation>
    <scope>NUCLEOTIDE SEQUENCE [LARGE SCALE GENOMIC DNA]</scope>
    <source>
        <strain evidence="3">CECT 7735</strain>
    </source>
</reference>
<evidence type="ECO:0000313" key="3">
    <source>
        <dbReference type="Proteomes" id="UP000051870"/>
    </source>
</evidence>